<protein>
    <submittedName>
        <fullName evidence="2">Uncharacterized protein isoform X1</fullName>
    </submittedName>
</protein>
<accession>A0AC58GXH6</accession>
<name>A0AC58GXH6_DANRE</name>
<reference evidence="2" key="1">
    <citation type="submission" date="2025-08" db="UniProtKB">
        <authorList>
            <consortium name="RefSeq"/>
        </authorList>
    </citation>
    <scope>IDENTIFICATION</scope>
    <source>
        <strain evidence="2">Tuebingen</strain>
        <tissue evidence="2">Fibroblasts and whole tissue</tissue>
    </source>
</reference>
<organism evidence="1 2">
    <name type="scientific">Danio rerio</name>
    <name type="common">Zebrafish</name>
    <name type="synonym">Brachydanio rerio</name>
    <dbReference type="NCBI Taxonomy" id="7955"/>
    <lineage>
        <taxon>Eukaryota</taxon>
        <taxon>Metazoa</taxon>
        <taxon>Chordata</taxon>
        <taxon>Craniata</taxon>
        <taxon>Vertebrata</taxon>
        <taxon>Euteleostomi</taxon>
        <taxon>Actinopterygii</taxon>
        <taxon>Neopterygii</taxon>
        <taxon>Teleostei</taxon>
        <taxon>Ostariophysi</taxon>
        <taxon>Cypriniformes</taxon>
        <taxon>Danionidae</taxon>
        <taxon>Danioninae</taxon>
        <taxon>Danio</taxon>
    </lineage>
</organism>
<proteinExistence type="predicted"/>
<evidence type="ECO:0000313" key="2">
    <source>
        <dbReference type="RefSeq" id="XP_073774432.1"/>
    </source>
</evidence>
<sequence length="542" mass="59682">MDALFHLFTMTQPGVVAINIHTLPQILEGEARARSRYFTKRNIFENINEIVGPYLEDGNHWTFFHCSLVDQTILYLNSLGEQDDQYSKLAENWSTFAASKGFQGPWKMIKKCHALQNDSISCGVSTAVFAEAFLGGAKGYLACSPVQQERERLGLLLFSSLDRSGFCGICHKTLSRKSKEKSSVCLANIHKKCIPDNQEDAKCYFCKDSSGESNEIHTETKGQDSSGESTGNGFEAQDSSGESTGNGFEAQDSSGKRNGDGFEAQGSSDEKNSDVFEAQDNSGERNGDGFEAQVSSDERNSDGFEAQDNSGERKGDGFEGQGNSGENNQQRRKSRTEGKDSLGTSNQNSIVIEGEHKQDHSVRGFLVESVLKVSDFHQAKRYLVTSEELQRRCSPPESYSANTVVAYLRKAKGQKRKIAERLAELDVMPSTRTKLTSQCSKLCEDECSDLADDLMYLAAKTIPQKRVAQALPEEGNVHAALARTEDCMKTLKAVENDLEAHWETFNLATHGLGPAVIKGTISLIDSCLKEKMKALKTKNTDV</sequence>
<gene>
    <name evidence="2" type="primary">LOC141376773</name>
</gene>
<dbReference type="RefSeq" id="XP_073774432.1">
    <property type="nucleotide sequence ID" value="XM_073918331.1"/>
</dbReference>
<evidence type="ECO:0000313" key="1">
    <source>
        <dbReference type="Proteomes" id="UP000000437"/>
    </source>
</evidence>
<dbReference type="Proteomes" id="UP000000437">
    <property type="component" value="Chromosome 12"/>
</dbReference>
<keyword evidence="1" id="KW-1185">Reference proteome</keyword>